<dbReference type="Proteomes" id="UP000253345">
    <property type="component" value="Unassembled WGS sequence"/>
</dbReference>
<evidence type="ECO:0000313" key="2">
    <source>
        <dbReference type="Proteomes" id="UP000253345"/>
    </source>
</evidence>
<evidence type="ECO:0000313" key="1">
    <source>
        <dbReference type="EMBL" id="RCW77959.1"/>
    </source>
</evidence>
<name>A0A368YE50_9RHOB</name>
<proteinExistence type="predicted"/>
<comment type="caution">
    <text evidence="1">The sequence shown here is derived from an EMBL/GenBank/DDBJ whole genome shotgun (WGS) entry which is preliminary data.</text>
</comment>
<dbReference type="RefSeq" id="WP_114350952.1">
    <property type="nucleotide sequence ID" value="NZ_QPJL01000051.1"/>
</dbReference>
<keyword evidence="2" id="KW-1185">Reference proteome</keyword>
<accession>A0A368YE50</accession>
<protein>
    <submittedName>
        <fullName evidence="1">Uncharacterized protein</fullName>
    </submittedName>
</protein>
<dbReference type="EMBL" id="QPJL01000051">
    <property type="protein sequence ID" value="RCW77959.1"/>
    <property type="molecule type" value="Genomic_DNA"/>
</dbReference>
<organism evidence="1 2">
    <name type="scientific">Paracoccus lutimaris</name>
    <dbReference type="NCBI Taxonomy" id="1490030"/>
    <lineage>
        <taxon>Bacteria</taxon>
        <taxon>Pseudomonadati</taxon>
        <taxon>Pseudomonadota</taxon>
        <taxon>Alphaproteobacteria</taxon>
        <taxon>Rhodobacterales</taxon>
        <taxon>Paracoccaceae</taxon>
        <taxon>Paracoccus</taxon>
    </lineage>
</organism>
<sequence>MKWWFGRVFREIAEESNHSAILDLKRAAGCNTDNNEIATRFRRFLTDRGIKRDAANVEKLFSDFGAKVGRI</sequence>
<gene>
    <name evidence="1" type="ORF">DFP89_1517</name>
</gene>
<dbReference type="AlphaFoldDB" id="A0A368YE50"/>
<dbReference type="OrthoDB" id="7755443at2"/>
<reference evidence="1 2" key="1">
    <citation type="submission" date="2018-07" db="EMBL/GenBank/DDBJ databases">
        <title>Genomic Encyclopedia of Type Strains, Phase III (KMG-III): the genomes of soil and plant-associated and newly described type strains.</title>
        <authorList>
            <person name="Whitman W."/>
        </authorList>
    </citation>
    <scope>NUCLEOTIDE SEQUENCE [LARGE SCALE GENOMIC DNA]</scope>
    <source>
        <strain evidence="1 2">CECT 8525</strain>
    </source>
</reference>